<evidence type="ECO:0000313" key="3">
    <source>
        <dbReference type="Proteomes" id="UP000886520"/>
    </source>
</evidence>
<feature type="transmembrane region" description="Helical" evidence="1">
    <location>
        <begin position="33"/>
        <end position="55"/>
    </location>
</feature>
<protein>
    <submittedName>
        <fullName evidence="2">Uncharacterized protein</fullName>
    </submittedName>
</protein>
<sequence>MAGVWLNWLMAKALDDFQKEERKVLNEPHIVRPIIRCLVVLAAVAGLVAAAVVIYRIQPVYRVETVISTGHNANDALSFGTQMLFETPDSNKLTTSPAAATSLQVVCPCQGSSLMGINTTQEWQVFINFSLISLVDGT</sequence>
<dbReference type="Proteomes" id="UP000886520">
    <property type="component" value="Chromosome 6"/>
</dbReference>
<accession>A0A9D4ZJW9</accession>
<dbReference type="EMBL" id="JABFUD020000006">
    <property type="protein sequence ID" value="KAI5078323.1"/>
    <property type="molecule type" value="Genomic_DNA"/>
</dbReference>
<comment type="caution">
    <text evidence="2">The sequence shown here is derived from an EMBL/GenBank/DDBJ whole genome shotgun (WGS) entry which is preliminary data.</text>
</comment>
<keyword evidence="1" id="KW-0472">Membrane</keyword>
<evidence type="ECO:0000256" key="1">
    <source>
        <dbReference type="SAM" id="Phobius"/>
    </source>
</evidence>
<proteinExistence type="predicted"/>
<gene>
    <name evidence="2" type="ORF">GOP47_0005994</name>
</gene>
<evidence type="ECO:0000313" key="2">
    <source>
        <dbReference type="EMBL" id="KAI5078323.1"/>
    </source>
</evidence>
<name>A0A9D4ZJW9_ADICA</name>
<dbReference type="AlphaFoldDB" id="A0A9D4ZJW9"/>
<reference evidence="2" key="1">
    <citation type="submission" date="2021-01" db="EMBL/GenBank/DDBJ databases">
        <title>Adiantum capillus-veneris genome.</title>
        <authorList>
            <person name="Fang Y."/>
            <person name="Liao Q."/>
        </authorList>
    </citation>
    <scope>NUCLEOTIDE SEQUENCE</scope>
    <source>
        <strain evidence="2">H3</strain>
        <tissue evidence="2">Leaf</tissue>
    </source>
</reference>
<keyword evidence="1" id="KW-1133">Transmembrane helix</keyword>
<keyword evidence="1" id="KW-0812">Transmembrane</keyword>
<organism evidence="2 3">
    <name type="scientific">Adiantum capillus-veneris</name>
    <name type="common">Maidenhair fern</name>
    <dbReference type="NCBI Taxonomy" id="13818"/>
    <lineage>
        <taxon>Eukaryota</taxon>
        <taxon>Viridiplantae</taxon>
        <taxon>Streptophyta</taxon>
        <taxon>Embryophyta</taxon>
        <taxon>Tracheophyta</taxon>
        <taxon>Polypodiopsida</taxon>
        <taxon>Polypodiidae</taxon>
        <taxon>Polypodiales</taxon>
        <taxon>Pteridineae</taxon>
        <taxon>Pteridaceae</taxon>
        <taxon>Vittarioideae</taxon>
        <taxon>Adiantum</taxon>
    </lineage>
</organism>
<keyword evidence="3" id="KW-1185">Reference proteome</keyword>
<feature type="non-terminal residue" evidence="2">
    <location>
        <position position="1"/>
    </location>
</feature>